<dbReference type="GO" id="GO:0008239">
    <property type="term" value="F:dipeptidyl-peptidase activity"/>
    <property type="evidence" value="ECO:0007669"/>
    <property type="project" value="TreeGrafter"/>
</dbReference>
<dbReference type="PANTHER" id="PTHR11010">
    <property type="entry name" value="PROTEASE S28 PRO-X CARBOXYPEPTIDASE-RELATED"/>
    <property type="match status" value="1"/>
</dbReference>
<evidence type="ECO:0000256" key="4">
    <source>
        <dbReference type="ARBA" id="ARBA00022801"/>
    </source>
</evidence>
<dbReference type="OrthoDB" id="1735038at2759"/>
<name>A0A437AEC1_ARTFL</name>
<protein>
    <recommendedName>
        <fullName evidence="9">Serine carboxypeptidase S28</fullName>
    </recommendedName>
</protein>
<comment type="caution">
    <text evidence="7">The sequence shown here is derived from an EMBL/GenBank/DDBJ whole genome shotgun (WGS) entry which is preliminary data.</text>
</comment>
<dbReference type="RefSeq" id="XP_067495136.1">
    <property type="nucleotide sequence ID" value="XM_067635273.1"/>
</dbReference>
<keyword evidence="5" id="KW-0325">Glycoprotein</keyword>
<evidence type="ECO:0000256" key="6">
    <source>
        <dbReference type="SAM" id="SignalP"/>
    </source>
</evidence>
<dbReference type="EMBL" id="SAEB01000001">
    <property type="protein sequence ID" value="RVD89592.1"/>
    <property type="molecule type" value="Genomic_DNA"/>
</dbReference>
<keyword evidence="4" id="KW-0378">Hydrolase</keyword>
<dbReference type="GeneID" id="93582905"/>
<evidence type="ECO:0000256" key="3">
    <source>
        <dbReference type="ARBA" id="ARBA00022729"/>
    </source>
</evidence>
<evidence type="ECO:0000313" key="7">
    <source>
        <dbReference type="EMBL" id="RVD89592.1"/>
    </source>
</evidence>
<dbReference type="Gene3D" id="3.40.50.1820">
    <property type="entry name" value="alpha/beta hydrolase"/>
    <property type="match status" value="2"/>
</dbReference>
<organism evidence="7 8">
    <name type="scientific">Arthrobotrys flagrans</name>
    <name type="common">Nematode-trapping fungus</name>
    <name type="synonym">Trichothecium flagrans</name>
    <dbReference type="NCBI Taxonomy" id="97331"/>
    <lineage>
        <taxon>Eukaryota</taxon>
        <taxon>Fungi</taxon>
        <taxon>Dikarya</taxon>
        <taxon>Ascomycota</taxon>
        <taxon>Pezizomycotina</taxon>
        <taxon>Orbiliomycetes</taxon>
        <taxon>Orbiliales</taxon>
        <taxon>Orbiliaceae</taxon>
        <taxon>Arthrobotrys</taxon>
    </lineage>
</organism>
<dbReference type="Pfam" id="PF05577">
    <property type="entry name" value="Peptidase_S28"/>
    <property type="match status" value="1"/>
</dbReference>
<keyword evidence="3 6" id="KW-0732">Signal</keyword>
<feature type="signal peptide" evidence="6">
    <location>
        <begin position="1"/>
        <end position="23"/>
    </location>
</feature>
<evidence type="ECO:0000256" key="2">
    <source>
        <dbReference type="ARBA" id="ARBA00022670"/>
    </source>
</evidence>
<comment type="similarity">
    <text evidence="1">Belongs to the peptidase S28 family.</text>
</comment>
<dbReference type="InterPro" id="IPR029058">
    <property type="entry name" value="AB_hydrolase_fold"/>
</dbReference>
<dbReference type="PANTHER" id="PTHR11010:SF109">
    <property type="entry name" value="PEPTIDASE, FAMILY S28, PUTATIVE (AFU_ORTHOLOGUE AFUA_4G03790)-RELATED"/>
    <property type="match status" value="1"/>
</dbReference>
<reference evidence="7 8" key="1">
    <citation type="submission" date="2019-01" db="EMBL/GenBank/DDBJ databases">
        <title>Intercellular communication is required for trap formation in the nematode-trapping fungus Duddingtonia flagrans.</title>
        <authorList>
            <person name="Youssar L."/>
            <person name="Wernet V."/>
            <person name="Hensel N."/>
            <person name="Hildebrandt H.-G."/>
            <person name="Fischer R."/>
        </authorList>
    </citation>
    <scope>NUCLEOTIDE SEQUENCE [LARGE SCALE GENOMIC DNA]</scope>
    <source>
        <strain evidence="7 8">CBS H-5679</strain>
    </source>
</reference>
<dbReference type="GO" id="GO:0006508">
    <property type="term" value="P:proteolysis"/>
    <property type="evidence" value="ECO:0007669"/>
    <property type="project" value="UniProtKB-KW"/>
</dbReference>
<evidence type="ECO:0008006" key="9">
    <source>
        <dbReference type="Google" id="ProtNLM"/>
    </source>
</evidence>
<gene>
    <name evidence="7" type="ORF">DFL_000594</name>
</gene>
<keyword evidence="8" id="KW-1185">Reference proteome</keyword>
<keyword evidence="2" id="KW-0645">Protease</keyword>
<evidence type="ECO:0000313" key="8">
    <source>
        <dbReference type="Proteomes" id="UP000283090"/>
    </source>
</evidence>
<accession>A0A437AEC1</accession>
<dbReference type="Proteomes" id="UP000283090">
    <property type="component" value="Unassembled WGS sequence"/>
</dbReference>
<dbReference type="SUPFAM" id="SSF53474">
    <property type="entry name" value="alpha/beta-Hydrolases"/>
    <property type="match status" value="1"/>
</dbReference>
<dbReference type="AlphaFoldDB" id="A0A437AEC1"/>
<sequence length="655" mass="73663">MKIWAIAYAALVSISSISHGAEAQMRLPSIHNNIEKLLLKEIQNNKININDYVSVKFAKGKDGDLVLSDNKPVYPTKHQLSALVNHWGSPAGEKFNLTYWVYDKHYKEGGPIFLYLSGEVAITEYGAGVLLNYSRINDLQEKFGGLGIALQHRYYGESTPQSAWGSGTNEIDIHTPAEKFRWLRTDLALEDIRFFADSFNHSSERVPAGINLRPEGTPWVVLGGSYAGNMASILRKWYPNTFFAAYSSSAPVEARTTMPMYWDIVARAIGSTEPACIKNMHSAIKYIDQELGKDEKSAAAIKQMFLGPSAESNTNGWFTETLGYPFYGYQMTGMNEPIIDDTVWSIKHFCDHMNTDGDAVSPIEGWESIKNSTLQRSGKWGAERWASWPGYIALIKSFGYSCSGFGTAQGPGTCSLPAPATNPEDRAWLWQVCYEWGYFQIGNPGPDQIMSKFSDVKHWKSKCDLTFNDKTAKGYLSMSSKPNTNITNRLYGGWNDPQPRTFYTVGENDPWSSLGFLETRFLTDKTDAPEYIANSTIPACDHKPSKRDLFGFIIKEGVHAADIVSFKWSRETLPLFVAALEAWLPCFERPAGKKPTELYRQNPTPTINDQIKTNQTFTIRPSAGKQMRTTVRELVRVTSTENKIRLERRAKLWSD</sequence>
<dbReference type="InterPro" id="IPR008758">
    <property type="entry name" value="Peptidase_S28"/>
</dbReference>
<proteinExistence type="inferred from homology"/>
<dbReference type="GO" id="GO:0070008">
    <property type="term" value="F:serine-type exopeptidase activity"/>
    <property type="evidence" value="ECO:0007669"/>
    <property type="project" value="InterPro"/>
</dbReference>
<evidence type="ECO:0000256" key="1">
    <source>
        <dbReference type="ARBA" id="ARBA00011079"/>
    </source>
</evidence>
<feature type="chain" id="PRO_5019508988" description="Serine carboxypeptidase S28" evidence="6">
    <location>
        <begin position="24"/>
        <end position="655"/>
    </location>
</feature>
<dbReference type="VEuPathDB" id="FungiDB:DFL_000594"/>
<evidence type="ECO:0000256" key="5">
    <source>
        <dbReference type="ARBA" id="ARBA00023180"/>
    </source>
</evidence>